<dbReference type="Pfam" id="PF05637">
    <property type="entry name" value="Glyco_transf_34"/>
    <property type="match status" value="1"/>
</dbReference>
<evidence type="ECO:0000256" key="3">
    <source>
        <dbReference type="ARBA" id="ARBA00022679"/>
    </source>
</evidence>
<dbReference type="PANTHER" id="PTHR31306:SF4">
    <property type="entry name" value="ALPHA-1,2-GALACTOSYLTRANSFERASE"/>
    <property type="match status" value="1"/>
</dbReference>
<evidence type="ECO:0000313" key="7">
    <source>
        <dbReference type="EMBL" id="CEM32091.1"/>
    </source>
</evidence>
<sequence length="453" mass="51537">MTLLCVALLIVNVLFVFDFYGRSQSLDTVREGAPSYEDLVDILQSLEKNQKNLTMQIEEELKSFKEDTKESFAASAEGAKTLERSAEMLLQKLDRHRLQNSGDQIPSGCAISPPHQQRKTEKAAGCPSESEWSLGSGAAADLEKLAELADITYNDTEAAKILIVRSDDREALPKWAETINKEVSLYAAKHKFEIYVERGMRHIDPYWRKPFLVRDLLDSRPDVDYIWFLDTDAFPFFPERSLRPLLKRYPNKSFFTSLDFHWWKKDPVPQINAGVFVVRNDFLGKAVMDAWIQGRDHSAWLPEGACGKRNKAKNKKECKWAGVMYEQGSFNKYMLGCATSCDEKGNSASLSCSMCRRVISKRVQVLPEFVFAAPGCGEYYDPTRGNEGDDAGINKATLTIHFAAGEKRHILPCIKKRDGPNWGLESNFDLFFGDIPFPMDGREMTRPNREYIY</sequence>
<evidence type="ECO:0000256" key="4">
    <source>
        <dbReference type="SAM" id="Coils"/>
    </source>
</evidence>
<dbReference type="VEuPathDB" id="CryptoDB:Cvel_22764"/>
<gene>
    <name evidence="7" type="ORF">Cvel_22764</name>
</gene>
<dbReference type="Gene3D" id="3.90.550.10">
    <property type="entry name" value="Spore Coat Polysaccharide Biosynthesis Protein SpsA, Chain A"/>
    <property type="match status" value="1"/>
</dbReference>
<evidence type="ECO:0000256" key="5">
    <source>
        <dbReference type="SAM" id="MobiDB-lite"/>
    </source>
</evidence>
<name>A0A0G4GP55_9ALVE</name>
<proteinExistence type="inferred from homology"/>
<evidence type="ECO:0000256" key="6">
    <source>
        <dbReference type="SAM" id="SignalP"/>
    </source>
</evidence>
<evidence type="ECO:0000256" key="1">
    <source>
        <dbReference type="ARBA" id="ARBA00005664"/>
    </source>
</evidence>
<evidence type="ECO:0000256" key="2">
    <source>
        <dbReference type="ARBA" id="ARBA00022676"/>
    </source>
</evidence>
<dbReference type="InterPro" id="IPR008630">
    <property type="entry name" value="Glyco_trans_34"/>
</dbReference>
<keyword evidence="4" id="KW-0175">Coiled coil</keyword>
<dbReference type="InterPro" id="IPR029044">
    <property type="entry name" value="Nucleotide-diphossugar_trans"/>
</dbReference>
<dbReference type="AlphaFoldDB" id="A0A0G4GP55"/>
<keyword evidence="3" id="KW-0808">Transferase</keyword>
<reference evidence="7" key="1">
    <citation type="submission" date="2014-11" db="EMBL/GenBank/DDBJ databases">
        <authorList>
            <person name="Otto D Thomas"/>
            <person name="Naeem Raeece"/>
        </authorList>
    </citation>
    <scope>NUCLEOTIDE SEQUENCE</scope>
</reference>
<feature type="region of interest" description="Disordered" evidence="5">
    <location>
        <begin position="100"/>
        <end position="122"/>
    </location>
</feature>
<keyword evidence="6" id="KW-0732">Signal</keyword>
<feature type="signal peptide" evidence="6">
    <location>
        <begin position="1"/>
        <end position="23"/>
    </location>
</feature>
<accession>A0A0G4GP55</accession>
<dbReference type="EMBL" id="CDMZ01001407">
    <property type="protein sequence ID" value="CEM32091.1"/>
    <property type="molecule type" value="Genomic_DNA"/>
</dbReference>
<keyword evidence="2" id="KW-0328">Glycosyltransferase</keyword>
<evidence type="ECO:0008006" key="8">
    <source>
        <dbReference type="Google" id="ProtNLM"/>
    </source>
</evidence>
<dbReference type="SUPFAM" id="SSF53448">
    <property type="entry name" value="Nucleotide-diphospho-sugar transferases"/>
    <property type="match status" value="1"/>
</dbReference>
<comment type="similarity">
    <text evidence="1">Belongs to the glycosyltransferase 34 family.</text>
</comment>
<dbReference type="GO" id="GO:0016757">
    <property type="term" value="F:glycosyltransferase activity"/>
    <property type="evidence" value="ECO:0007669"/>
    <property type="project" value="UniProtKB-KW"/>
</dbReference>
<feature type="coiled-coil region" evidence="4">
    <location>
        <begin position="36"/>
        <end position="99"/>
    </location>
</feature>
<feature type="chain" id="PRO_5005190433" description="Nucleotide-diphospho-sugar transferase domain-containing protein" evidence="6">
    <location>
        <begin position="24"/>
        <end position="453"/>
    </location>
</feature>
<dbReference type="GO" id="GO:0000139">
    <property type="term" value="C:Golgi membrane"/>
    <property type="evidence" value="ECO:0007669"/>
    <property type="project" value="TreeGrafter"/>
</dbReference>
<protein>
    <recommendedName>
        <fullName evidence="8">Nucleotide-diphospho-sugar transferase domain-containing protein</fullName>
    </recommendedName>
</protein>
<dbReference type="GO" id="GO:0006487">
    <property type="term" value="P:protein N-linked glycosylation"/>
    <property type="evidence" value="ECO:0007669"/>
    <property type="project" value="TreeGrafter"/>
</dbReference>
<organism evidence="7">
    <name type="scientific">Chromera velia CCMP2878</name>
    <dbReference type="NCBI Taxonomy" id="1169474"/>
    <lineage>
        <taxon>Eukaryota</taxon>
        <taxon>Sar</taxon>
        <taxon>Alveolata</taxon>
        <taxon>Colpodellida</taxon>
        <taxon>Chromeraceae</taxon>
        <taxon>Chromera</taxon>
    </lineage>
</organism>
<dbReference type="PANTHER" id="PTHR31306">
    <property type="entry name" value="ALPHA-1,6-MANNOSYLTRANSFERASE MNN11-RELATED"/>
    <property type="match status" value="1"/>
</dbReference>